<dbReference type="SUPFAM" id="SSF51445">
    <property type="entry name" value="(Trans)glycosidases"/>
    <property type="match status" value="1"/>
</dbReference>
<reference evidence="2" key="1">
    <citation type="journal article" date="2020" name="mSystems">
        <title>Genome- and Community-Level Interaction Insights into Carbon Utilization and Element Cycling Functions of Hydrothermarchaeota in Hydrothermal Sediment.</title>
        <authorList>
            <person name="Zhou Z."/>
            <person name="Liu Y."/>
            <person name="Xu W."/>
            <person name="Pan J."/>
            <person name="Luo Z.H."/>
            <person name="Li M."/>
        </authorList>
    </citation>
    <scope>NUCLEOTIDE SEQUENCE [LARGE SCALE GENOMIC DNA]</scope>
    <source>
        <strain evidence="2">HyVt-523</strain>
    </source>
</reference>
<evidence type="ECO:0000313" key="2">
    <source>
        <dbReference type="EMBL" id="HHO57733.1"/>
    </source>
</evidence>
<protein>
    <recommendedName>
        <fullName evidence="3">Arabinogalactan endo-beta-1,4-galactanase</fullName>
    </recommendedName>
</protein>
<accession>A0A7C5WSL2</accession>
<dbReference type="EMBL" id="DRNZ01000065">
    <property type="protein sequence ID" value="HHO57733.1"/>
    <property type="molecule type" value="Genomic_DNA"/>
</dbReference>
<dbReference type="AlphaFoldDB" id="A0A7C5WSL2"/>
<sequence>MQAARPPQGNAPARGQGLRRIVLLLAALLAHPILAQTASGPWMGFFPSPARIEWSSLLATLRGIGRHADAVLLQRNVPWEAFEQGPEAASRRFADLDNLVRLSRAQGLEPIFVVDALNGLDRRAFQGVPAAWGKPSFADPRIRRAFRNFAVRIARSYRPRYLGLGSEVNTYMTAHPEDAPHLVSLYLETYAAVKRASPATRVFATFQWDELRAAPGGPDWSLIEAFEPRLDLWVISSYPCLWLGGRPPGAGYYAPLARRTTRPLAVGEGGCASRGTPRHPGSDRNQTAYLDAIADQLGPRLEFWIYLLYNDLDLDAYREAVGSDRDLQTLELFVRMGLADEKGRPKPALETWDRIRRQLRSPP</sequence>
<organism evidence="2">
    <name type="scientific">Oceanithermus profundus</name>
    <dbReference type="NCBI Taxonomy" id="187137"/>
    <lineage>
        <taxon>Bacteria</taxon>
        <taxon>Thermotogati</taxon>
        <taxon>Deinococcota</taxon>
        <taxon>Deinococci</taxon>
        <taxon>Thermales</taxon>
        <taxon>Thermaceae</taxon>
        <taxon>Oceanithermus</taxon>
    </lineage>
</organism>
<name>A0A7C5WSL2_9DEIN</name>
<feature type="region of interest" description="Disordered" evidence="1">
    <location>
        <begin position="344"/>
        <end position="363"/>
    </location>
</feature>
<dbReference type="InterPro" id="IPR017853">
    <property type="entry name" value="GH"/>
</dbReference>
<dbReference type="Proteomes" id="UP000886105">
    <property type="component" value="Unassembled WGS sequence"/>
</dbReference>
<proteinExistence type="predicted"/>
<evidence type="ECO:0008006" key="3">
    <source>
        <dbReference type="Google" id="ProtNLM"/>
    </source>
</evidence>
<gene>
    <name evidence="2" type="ORF">ENJ85_01015</name>
</gene>
<evidence type="ECO:0000256" key="1">
    <source>
        <dbReference type="SAM" id="MobiDB-lite"/>
    </source>
</evidence>
<comment type="caution">
    <text evidence="2">The sequence shown here is derived from an EMBL/GenBank/DDBJ whole genome shotgun (WGS) entry which is preliminary data.</text>
</comment>
<dbReference type="Gene3D" id="3.20.20.80">
    <property type="entry name" value="Glycosidases"/>
    <property type="match status" value="1"/>
</dbReference>